<name>A0ABY9VFZ6_9BACI</name>
<keyword evidence="1" id="KW-1133">Transmembrane helix</keyword>
<dbReference type="RefSeq" id="WP_311072846.1">
    <property type="nucleotide sequence ID" value="NZ_CP134494.1"/>
</dbReference>
<proteinExistence type="predicted"/>
<dbReference type="Proteomes" id="UP001303324">
    <property type="component" value="Chromosome"/>
</dbReference>
<evidence type="ECO:0000256" key="1">
    <source>
        <dbReference type="SAM" id="Phobius"/>
    </source>
</evidence>
<sequence length="257" mass="28766">MAVKEDDFYKIKMAGYGRLRPDSVPGFLWGAIVFGGVALIVSLFGVINGLYLASSLLQTSVKVATVIFGAQLLLTILFSITPVAYMLQKLQLIFVTLVAFKFSIDYYLFFFTVADLEDAPQYIFNTGFFLMAGGILLLFLMTIRAFKRVKQGQLRKEGEGLYNIKETKNVLTGAGIFGIVMIAGSLSRAVSNMEGSIGMFFILFLCIILQYSIAIALPEFILLIYGKFKFKAFVISRRNPRSNKKRKADHFPYTGRK</sequence>
<organism evidence="2 3">
    <name type="scientific">Mesobacillus jeotgali</name>
    <dbReference type="NCBI Taxonomy" id="129985"/>
    <lineage>
        <taxon>Bacteria</taxon>
        <taxon>Bacillati</taxon>
        <taxon>Bacillota</taxon>
        <taxon>Bacilli</taxon>
        <taxon>Bacillales</taxon>
        <taxon>Bacillaceae</taxon>
        <taxon>Mesobacillus</taxon>
    </lineage>
</organism>
<feature type="transmembrane region" description="Helical" evidence="1">
    <location>
        <begin position="27"/>
        <end position="51"/>
    </location>
</feature>
<reference evidence="2 3" key="1">
    <citation type="submission" date="2023-09" db="EMBL/GenBank/DDBJ databases">
        <title>Microbial mechanism of fulvic acid promoting antimony reduction mineralization in rice fields.</title>
        <authorList>
            <person name="Chen G."/>
            <person name="Lan J."/>
        </authorList>
    </citation>
    <scope>NUCLEOTIDE SEQUENCE [LARGE SCALE GENOMIC DNA]</scope>
    <source>
        <strain evidence="2 3">PS1</strain>
    </source>
</reference>
<feature type="transmembrane region" description="Helical" evidence="1">
    <location>
        <begin position="197"/>
        <end position="225"/>
    </location>
</feature>
<keyword evidence="3" id="KW-1185">Reference proteome</keyword>
<evidence type="ECO:0000313" key="2">
    <source>
        <dbReference type="EMBL" id="WNF22745.1"/>
    </source>
</evidence>
<protein>
    <submittedName>
        <fullName evidence="2">Uncharacterized protein</fullName>
    </submittedName>
</protein>
<feature type="transmembrane region" description="Helical" evidence="1">
    <location>
        <begin position="122"/>
        <end position="146"/>
    </location>
</feature>
<keyword evidence="1" id="KW-0472">Membrane</keyword>
<feature type="transmembrane region" description="Helical" evidence="1">
    <location>
        <begin position="92"/>
        <end position="110"/>
    </location>
</feature>
<gene>
    <name evidence="2" type="ORF">RH061_21755</name>
</gene>
<feature type="transmembrane region" description="Helical" evidence="1">
    <location>
        <begin position="63"/>
        <end position="85"/>
    </location>
</feature>
<evidence type="ECO:0000313" key="3">
    <source>
        <dbReference type="Proteomes" id="UP001303324"/>
    </source>
</evidence>
<dbReference type="EMBL" id="CP134494">
    <property type="protein sequence ID" value="WNF22745.1"/>
    <property type="molecule type" value="Genomic_DNA"/>
</dbReference>
<keyword evidence="1" id="KW-0812">Transmembrane</keyword>
<feature type="transmembrane region" description="Helical" evidence="1">
    <location>
        <begin position="170"/>
        <end position="191"/>
    </location>
</feature>
<accession>A0ABY9VFZ6</accession>